<comment type="caution">
    <text evidence="1">The sequence shown here is derived from an EMBL/GenBank/DDBJ whole genome shotgun (WGS) entry which is preliminary data.</text>
</comment>
<proteinExistence type="predicted"/>
<dbReference type="Proteomes" id="UP001205601">
    <property type="component" value="Unassembled WGS sequence"/>
</dbReference>
<gene>
    <name evidence="1" type="ORF">N5I32_05730</name>
</gene>
<evidence type="ECO:0000313" key="2">
    <source>
        <dbReference type="Proteomes" id="UP001205601"/>
    </source>
</evidence>
<name>A0ABT2NLN3_9RHOB</name>
<keyword evidence="2" id="KW-1185">Reference proteome</keyword>
<accession>A0ABT2NLN3</accession>
<evidence type="ECO:0008006" key="3">
    <source>
        <dbReference type="Google" id="ProtNLM"/>
    </source>
</evidence>
<evidence type="ECO:0000313" key="1">
    <source>
        <dbReference type="EMBL" id="MCT8329008.1"/>
    </source>
</evidence>
<organism evidence="1 2">
    <name type="scientific">Albidovulum sediminis</name>
    <dbReference type="NCBI Taxonomy" id="3066345"/>
    <lineage>
        <taxon>Bacteria</taxon>
        <taxon>Pseudomonadati</taxon>
        <taxon>Pseudomonadota</taxon>
        <taxon>Alphaproteobacteria</taxon>
        <taxon>Rhodobacterales</taxon>
        <taxon>Paracoccaceae</taxon>
        <taxon>Albidovulum</taxon>
    </lineage>
</organism>
<sequence length="98" mass="10231">MSMLAGLAVLAGCTNDPGFTGVSGVREAQASEVLACSYVSDISMRPSLYGPVLGQEALKYARNTILAEALDSGANTVVFEQATPGADVYKLHAKAYRC</sequence>
<protein>
    <recommendedName>
        <fullName evidence="3">Lipoprotein</fullName>
    </recommendedName>
</protein>
<reference evidence="2" key="1">
    <citation type="submission" date="2023-07" db="EMBL/GenBank/DDBJ databases">
        <title>Defluviimonas sediminis sp. nov., isolated from mangrove sediment.</title>
        <authorList>
            <person name="Liu L."/>
            <person name="Li J."/>
            <person name="Huang Y."/>
            <person name="Pan J."/>
            <person name="Li M."/>
        </authorList>
    </citation>
    <scope>NUCLEOTIDE SEQUENCE [LARGE SCALE GENOMIC DNA]</scope>
    <source>
        <strain evidence="2">FT324</strain>
    </source>
</reference>
<dbReference type="RefSeq" id="WP_261494431.1">
    <property type="nucleotide sequence ID" value="NZ_JAOCQF010000001.1"/>
</dbReference>
<dbReference type="EMBL" id="JAOCQF010000001">
    <property type="protein sequence ID" value="MCT8329008.1"/>
    <property type="molecule type" value="Genomic_DNA"/>
</dbReference>